<dbReference type="PROSITE" id="PS51257">
    <property type="entry name" value="PROKAR_LIPOPROTEIN"/>
    <property type="match status" value="1"/>
</dbReference>
<proteinExistence type="predicted"/>
<evidence type="ECO:0000313" key="2">
    <source>
        <dbReference type="EMBL" id="CAD9074440.1"/>
    </source>
</evidence>
<feature type="signal peptide" evidence="1">
    <location>
        <begin position="1"/>
        <end position="29"/>
    </location>
</feature>
<organism evidence="2">
    <name type="scientific">Vitrella brassicaformis</name>
    <dbReference type="NCBI Taxonomy" id="1169539"/>
    <lineage>
        <taxon>Eukaryota</taxon>
        <taxon>Sar</taxon>
        <taxon>Alveolata</taxon>
        <taxon>Colpodellida</taxon>
        <taxon>Vitrellaceae</taxon>
        <taxon>Vitrella</taxon>
    </lineage>
</organism>
<accession>A0A6U4J392</accession>
<feature type="chain" id="PRO_5035585628" evidence="1">
    <location>
        <begin position="30"/>
        <end position="100"/>
    </location>
</feature>
<sequence>MGMATCKRNCWNWSCFCCIFFGCADRVKFEDEHELTVKRPPSKEEVASVTIQAGFRAMKAREEATRRRYSRDDDDNAVAKVVKDEIGEDEDNAAAKATSG</sequence>
<dbReference type="EMBL" id="HBGB01050370">
    <property type="protein sequence ID" value="CAD9074441.1"/>
    <property type="molecule type" value="Transcribed_RNA"/>
</dbReference>
<dbReference type="PROSITE" id="PS50096">
    <property type="entry name" value="IQ"/>
    <property type="match status" value="1"/>
</dbReference>
<reference evidence="2" key="1">
    <citation type="submission" date="2021-01" db="EMBL/GenBank/DDBJ databases">
        <authorList>
            <person name="Corre E."/>
            <person name="Pelletier E."/>
            <person name="Niang G."/>
            <person name="Scheremetjew M."/>
            <person name="Finn R."/>
            <person name="Kale V."/>
            <person name="Holt S."/>
            <person name="Cochrane G."/>
            <person name="Meng A."/>
            <person name="Brown T."/>
            <person name="Cohen L."/>
        </authorList>
    </citation>
    <scope>NUCLEOTIDE SEQUENCE</scope>
    <source>
        <strain evidence="2">CCMP3346</strain>
    </source>
</reference>
<evidence type="ECO:0000313" key="3">
    <source>
        <dbReference type="EMBL" id="CAD9074441.1"/>
    </source>
</evidence>
<protein>
    <submittedName>
        <fullName evidence="2">Uncharacterized protein</fullName>
    </submittedName>
</protein>
<dbReference type="AlphaFoldDB" id="A0A6U4J392"/>
<evidence type="ECO:0000256" key="1">
    <source>
        <dbReference type="SAM" id="SignalP"/>
    </source>
</evidence>
<name>A0A6U4J392_9ALVE</name>
<gene>
    <name evidence="2" type="ORF">VBRA1451_LOCUS29528</name>
    <name evidence="3" type="ORF">VBRA1451_LOCUS29529</name>
</gene>
<dbReference type="EMBL" id="HBGB01050369">
    <property type="protein sequence ID" value="CAD9074440.1"/>
    <property type="molecule type" value="Transcribed_RNA"/>
</dbReference>
<keyword evidence="1" id="KW-0732">Signal</keyword>